<name>A0A086ATB0_FLAHY</name>
<reference evidence="3 5" key="2">
    <citation type="submission" date="2016-11" db="EMBL/GenBank/DDBJ databases">
        <title>Whole genomes of Flavobacteriaceae.</title>
        <authorList>
            <person name="Stine C."/>
            <person name="Li C."/>
            <person name="Tadesse D."/>
        </authorList>
    </citation>
    <scope>NUCLEOTIDE SEQUENCE [LARGE SCALE GENOMIC DNA]</scope>
    <source>
        <strain evidence="3 5">ATCC 29551</strain>
    </source>
</reference>
<dbReference type="Pfam" id="PF04286">
    <property type="entry name" value="DUF445"/>
    <property type="match status" value="1"/>
</dbReference>
<feature type="transmembrane region" description="Helical" evidence="1">
    <location>
        <begin position="390"/>
        <end position="409"/>
    </location>
</feature>
<keyword evidence="1" id="KW-0812">Transmembrane</keyword>
<dbReference type="STRING" id="991.IW20_02000"/>
<evidence type="ECO:0000313" key="3">
    <source>
        <dbReference type="EMBL" id="OXA91511.1"/>
    </source>
</evidence>
<sequence length="414" mass="46682">MKNSINQEGKSKSAGLIKMKRFALGVLGVAIVLFLIAIYFKIGWLKAFSEAAMVGGIADWFAIVALFRHPLGLPIPHTALIPNNKDAIGQNLGTFVSDEFLIKEKLEVKIEQFNFAEKAANWLSDKPNANTIASLIIEDIIPGILKTIVDEDVQRFIQAKFETKLKEINFGEWIAVGLESLTKSEKQEQLITNVLKILTEELQNNRDVIREKVNKSTPWYTLGVADKKIADGIFNGLYEFIDEAKHSNSSIRRKINAYVLDFITELNNSPELQQKVNDLVIEFAHKSEVREYINDIWSQIKVAISADLEKKDDSKIKNKIISMIQNFGISIKGDEVMLSKINNFIKIDLLGILLKNKQMIGDLIASSVKSWDKKEISNKLELEIGKDLQFIRINGTVVGGFVGLFIYFVEHIIT</sequence>
<comment type="caution">
    <text evidence="2">The sequence shown here is derived from an EMBL/GenBank/DDBJ whole genome shotgun (WGS) entry which is preliminary data.</text>
</comment>
<dbReference type="GO" id="GO:0005886">
    <property type="term" value="C:plasma membrane"/>
    <property type="evidence" value="ECO:0007669"/>
    <property type="project" value="TreeGrafter"/>
</dbReference>
<dbReference type="EMBL" id="JPRM01000002">
    <property type="protein sequence ID" value="KFF19924.1"/>
    <property type="molecule type" value="Genomic_DNA"/>
</dbReference>
<evidence type="ECO:0000313" key="5">
    <source>
        <dbReference type="Proteomes" id="UP000198424"/>
    </source>
</evidence>
<dbReference type="eggNOG" id="COG2733">
    <property type="taxonomic scope" value="Bacteria"/>
</dbReference>
<reference evidence="2 4" key="1">
    <citation type="submission" date="2014-07" db="EMBL/GenBank/DDBJ databases">
        <title>Genome of Flavobacterium hydatis DSM 2063.</title>
        <authorList>
            <person name="Pipes S.E."/>
            <person name="Stropko S.J."/>
            <person name="Newman J.D."/>
        </authorList>
    </citation>
    <scope>NUCLEOTIDE SEQUENCE [LARGE SCALE GENOMIC DNA]</scope>
    <source>
        <strain evidence="2 4">DSM 2063</strain>
    </source>
</reference>
<dbReference type="RefSeq" id="WP_035618025.1">
    <property type="nucleotide sequence ID" value="NZ_JBEWQG010000009.1"/>
</dbReference>
<evidence type="ECO:0000313" key="2">
    <source>
        <dbReference type="EMBL" id="KFF19924.1"/>
    </source>
</evidence>
<dbReference type="PANTHER" id="PTHR38442:SF1">
    <property type="entry name" value="INNER MEMBRANE PROTEIN"/>
    <property type="match status" value="1"/>
</dbReference>
<feature type="transmembrane region" description="Helical" evidence="1">
    <location>
        <begin position="21"/>
        <end position="42"/>
    </location>
</feature>
<proteinExistence type="predicted"/>
<evidence type="ECO:0000313" key="4">
    <source>
        <dbReference type="Proteomes" id="UP000028712"/>
    </source>
</evidence>
<keyword evidence="5" id="KW-1185">Reference proteome</keyword>
<dbReference type="Proteomes" id="UP000198424">
    <property type="component" value="Unassembled WGS sequence"/>
</dbReference>
<gene>
    <name evidence="3" type="ORF">B0A62_17705</name>
    <name evidence="2" type="ORF">IW20_02000</name>
</gene>
<dbReference type="PANTHER" id="PTHR38442">
    <property type="entry name" value="INNER MEMBRANE PROTEIN-RELATED"/>
    <property type="match status" value="1"/>
</dbReference>
<organism evidence="2 4">
    <name type="scientific">Flavobacterium hydatis</name>
    <name type="common">Cytophaga aquatilis</name>
    <dbReference type="NCBI Taxonomy" id="991"/>
    <lineage>
        <taxon>Bacteria</taxon>
        <taxon>Pseudomonadati</taxon>
        <taxon>Bacteroidota</taxon>
        <taxon>Flavobacteriia</taxon>
        <taxon>Flavobacteriales</taxon>
        <taxon>Flavobacteriaceae</taxon>
        <taxon>Flavobacterium</taxon>
    </lineage>
</organism>
<accession>A0A086ATB0</accession>
<evidence type="ECO:0000256" key="1">
    <source>
        <dbReference type="SAM" id="Phobius"/>
    </source>
</evidence>
<keyword evidence="1" id="KW-1133">Transmembrane helix</keyword>
<keyword evidence="1" id="KW-0472">Membrane</keyword>
<dbReference type="InterPro" id="IPR007383">
    <property type="entry name" value="DUF445"/>
</dbReference>
<dbReference type="OrthoDB" id="9769590at2"/>
<dbReference type="EMBL" id="MUGY01000025">
    <property type="protein sequence ID" value="OXA91511.1"/>
    <property type="molecule type" value="Genomic_DNA"/>
</dbReference>
<protein>
    <submittedName>
        <fullName evidence="2">Membrane protein</fullName>
    </submittedName>
</protein>
<dbReference type="Proteomes" id="UP000028712">
    <property type="component" value="Unassembled WGS sequence"/>
</dbReference>
<dbReference type="AlphaFoldDB" id="A0A086ATB0"/>